<dbReference type="InterPro" id="IPR002938">
    <property type="entry name" value="FAD-bd"/>
</dbReference>
<comment type="domain">
    <text evidence="5">Consists of an N-terminal FAD-binding domain with a Rossman fold and a C-terminal substrate-binding domain.</text>
</comment>
<evidence type="ECO:0000256" key="3">
    <source>
        <dbReference type="ARBA" id="ARBA00023002"/>
    </source>
</evidence>
<comment type="subunit">
    <text evidence="5">Monomer.</text>
</comment>
<keyword evidence="1 5" id="KW-0285">Flavoprotein</keyword>
<evidence type="ECO:0000256" key="1">
    <source>
        <dbReference type="ARBA" id="ARBA00022630"/>
    </source>
</evidence>
<dbReference type="SUPFAM" id="SSF51905">
    <property type="entry name" value="FAD/NAD(P)-binding domain"/>
    <property type="match status" value="1"/>
</dbReference>
<reference evidence="7 9" key="1">
    <citation type="submission" date="2016-04" db="EMBL/GenBank/DDBJ databases">
        <title>Complete genome sequencing and analysis of CBMB27, Methylobacterium phyllosphaerae isolated from leaf tissues of rice (Oryza sativa L.).</title>
        <authorList>
            <person name="Lee Y."/>
            <person name="Hwangbo K."/>
            <person name="Chung H."/>
            <person name="Yoo J."/>
            <person name="Kim K.Y."/>
            <person name="Sa T.M."/>
            <person name="Um Y."/>
            <person name="Madhaiyan M."/>
        </authorList>
    </citation>
    <scope>NUCLEOTIDE SEQUENCE [LARGE SCALE GENOMIC DNA]</scope>
    <source>
        <strain evidence="7 9">CBMB27</strain>
    </source>
</reference>
<dbReference type="Proteomes" id="UP000185487">
    <property type="component" value="Chromosome"/>
</dbReference>
<dbReference type="GO" id="GO:0046677">
    <property type="term" value="P:response to antibiotic"/>
    <property type="evidence" value="ECO:0007669"/>
    <property type="project" value="InterPro"/>
</dbReference>
<dbReference type="HAMAP" id="MF_00845">
    <property type="entry name" value="TetX_monooxygenase"/>
    <property type="match status" value="1"/>
</dbReference>
<feature type="binding site" evidence="5">
    <location>
        <position position="103"/>
    </location>
    <ligand>
        <name>FAD</name>
        <dbReference type="ChEBI" id="CHEBI:57692"/>
    </ligand>
</feature>
<keyword evidence="3 5" id="KW-0560">Oxidoreductase</keyword>
<reference evidence="8 10" key="2">
    <citation type="submission" date="2016-10" db="EMBL/GenBank/DDBJ databases">
        <authorList>
            <person name="Varghese N."/>
            <person name="Submissions S."/>
        </authorList>
    </citation>
    <scope>NUCLEOTIDE SEQUENCE [LARGE SCALE GENOMIC DNA]</scope>
    <source>
        <strain evidence="8 10">CBMB27</strain>
    </source>
</reference>
<comment type="function">
    <text evidence="5">An FAD-requiring monooxygenase active on some tetracycline antibiotic derivatives, which leads to their inactivation. Hydroxylates carbon 11a of tetracycline and some analogs.</text>
</comment>
<feature type="binding site" evidence="5">
    <location>
        <position position="40"/>
    </location>
    <ligand>
        <name>NADPH</name>
        <dbReference type="ChEBI" id="CHEBI:57783"/>
    </ligand>
</feature>
<evidence type="ECO:0000256" key="4">
    <source>
        <dbReference type="ARBA" id="ARBA00023033"/>
    </source>
</evidence>
<dbReference type="PRINTS" id="PR00420">
    <property type="entry name" value="RNGMNOXGNASE"/>
</dbReference>
<protein>
    <recommendedName>
        <fullName evidence="5">Flavin-dependent monooxygenase</fullName>
    </recommendedName>
    <alternativeName>
        <fullName evidence="5">TetX monooxygenase</fullName>
        <shortName evidence="5">TetX</shortName>
        <ecNumber evidence="5">1.14.13.-</ecNumber>
    </alternativeName>
</protein>
<evidence type="ECO:0000313" key="9">
    <source>
        <dbReference type="Proteomes" id="UP000185487"/>
    </source>
</evidence>
<dbReference type="GO" id="GO:0005737">
    <property type="term" value="C:cytoplasm"/>
    <property type="evidence" value="ECO:0007669"/>
    <property type="project" value="UniProtKB-SubCell"/>
</dbReference>
<keyword evidence="4 5" id="KW-0503">Monooxygenase</keyword>
<comment type="catalytic activity">
    <reaction evidence="5">
        <text>a tetracycline + NADPH + O2 + H(+) = an 11a-hydroxytetracycline + NADP(+) + H2O</text>
        <dbReference type="Rhea" id="RHEA:61444"/>
        <dbReference type="ChEBI" id="CHEBI:15377"/>
        <dbReference type="ChEBI" id="CHEBI:15378"/>
        <dbReference type="ChEBI" id="CHEBI:15379"/>
        <dbReference type="ChEBI" id="CHEBI:57783"/>
        <dbReference type="ChEBI" id="CHEBI:58349"/>
        <dbReference type="ChEBI" id="CHEBI:144644"/>
        <dbReference type="ChEBI" id="CHEBI:144645"/>
    </reaction>
</comment>
<comment type="subcellular location">
    <subcellularLocation>
        <location evidence="5">Cytoplasm</location>
    </subcellularLocation>
</comment>
<keyword evidence="2 5" id="KW-0274">FAD</keyword>
<comment type="similarity">
    <text evidence="5">Belongs to the aromatic-ring hydroxylase family. TetX subfamily.</text>
</comment>
<dbReference type="EMBL" id="CP015367">
    <property type="protein sequence ID" value="APT34836.1"/>
    <property type="molecule type" value="Genomic_DNA"/>
</dbReference>
<dbReference type="GO" id="GO:0071949">
    <property type="term" value="F:FAD binding"/>
    <property type="evidence" value="ECO:0007669"/>
    <property type="project" value="InterPro"/>
</dbReference>
<keyword evidence="5" id="KW-0521">NADP</keyword>
<dbReference type="Pfam" id="PF01494">
    <property type="entry name" value="FAD_binding_3"/>
    <property type="match status" value="1"/>
</dbReference>
<dbReference type="Gene3D" id="3.50.50.60">
    <property type="entry name" value="FAD/NAD(P)-binding domain"/>
    <property type="match status" value="1"/>
</dbReference>
<dbReference type="GO" id="GO:0004497">
    <property type="term" value="F:monooxygenase activity"/>
    <property type="evidence" value="ECO:0007669"/>
    <property type="project" value="UniProtKB-UniRule"/>
</dbReference>
<keyword evidence="9" id="KW-1185">Reference proteome</keyword>
<evidence type="ECO:0000256" key="5">
    <source>
        <dbReference type="HAMAP-Rule" id="MF_00845"/>
    </source>
</evidence>
<keyword evidence="5" id="KW-0547">Nucleotide-binding</keyword>
<dbReference type="InterPro" id="IPR043683">
    <property type="entry name" value="TetX_monooxygenase"/>
</dbReference>
<dbReference type="InterPro" id="IPR036188">
    <property type="entry name" value="FAD/NAD-bd_sf"/>
</dbReference>
<dbReference type="PANTHER" id="PTHR46972:SF1">
    <property type="entry name" value="FAD DEPENDENT OXIDOREDUCTASE DOMAIN-CONTAINING PROTEIN"/>
    <property type="match status" value="1"/>
</dbReference>
<feature type="domain" description="FAD-binding" evidence="6">
    <location>
        <begin position="5"/>
        <end position="324"/>
    </location>
</feature>
<evidence type="ECO:0000259" key="6">
    <source>
        <dbReference type="Pfam" id="PF01494"/>
    </source>
</evidence>
<name>A0AAE8HV61_9HYPH</name>
<dbReference type="EC" id="1.14.13.-" evidence="5"/>
<gene>
    <name evidence="7" type="ORF">MCBMB27_05545</name>
    <name evidence="8" type="ORF">SAMN05192567_12144</name>
</gene>
<evidence type="ECO:0000313" key="10">
    <source>
        <dbReference type="Proteomes" id="UP000199140"/>
    </source>
</evidence>
<accession>A0AAE8HV61</accession>
<organism evidence="8 10">
    <name type="scientific">Methylobacterium phyllosphaerae</name>
    <dbReference type="NCBI Taxonomy" id="418223"/>
    <lineage>
        <taxon>Bacteria</taxon>
        <taxon>Pseudomonadati</taxon>
        <taxon>Pseudomonadota</taxon>
        <taxon>Alphaproteobacteria</taxon>
        <taxon>Hyphomicrobiales</taxon>
        <taxon>Methylobacteriaceae</taxon>
        <taxon>Methylobacterium</taxon>
    </lineage>
</organism>
<dbReference type="PANTHER" id="PTHR46972">
    <property type="entry name" value="MONOOXYGENASE ASQM-RELATED"/>
    <property type="match status" value="1"/>
</dbReference>
<dbReference type="KEGG" id="mphy:MCBMB27_05545"/>
<feature type="binding site" evidence="5">
    <location>
        <position position="47"/>
    </location>
    <ligand>
        <name>FAD</name>
        <dbReference type="ChEBI" id="CHEBI:57692"/>
    </ligand>
</feature>
<evidence type="ECO:0000256" key="2">
    <source>
        <dbReference type="ARBA" id="ARBA00022827"/>
    </source>
</evidence>
<feature type="binding site" evidence="5">
    <location>
        <position position="295"/>
    </location>
    <ligand>
        <name>FAD</name>
        <dbReference type="ChEBI" id="CHEBI:57692"/>
    </ligand>
</feature>
<dbReference type="Proteomes" id="UP000199140">
    <property type="component" value="Unassembled WGS sequence"/>
</dbReference>
<proteinExistence type="inferred from homology"/>
<sequence>MRQSITILGAGPGGLVLARILHLHGITATVYEGEPSVDARAQGGLLDIHEPTGQIALRAAGLHDGFLSLVCHGENAKRVVDRSGHILFDRPGSPADHRPEIDRGVLRRLLIASLPVGTIKWDHRAATVTACGDGRHTVNFTNGATVTADLLVGADGAWSKVRPLLSRATPAYAGVSFIETTVRDGDSRLPASAEAIGGGTLMAVAPGQGILAHRYADGRLHTYTALKRPASWFDAIDVRDTKATLARVAAEFAGWPPHLTALITTGDDDPVLRPIHALPVGHRWDRVPGVTLVGDAAHLMSPFAGEGANLALYDGAELARAIIASPDHIGLALTAYEQSMFIRSAEIAAASARNLARFFGLEAPHSVAAMFASRPS</sequence>
<dbReference type="EMBL" id="FOPK01000021">
    <property type="protein sequence ID" value="SFH35169.1"/>
    <property type="molecule type" value="Genomic_DNA"/>
</dbReference>
<dbReference type="AlphaFoldDB" id="A0AAE8HV61"/>
<comment type="cofactor">
    <cofactor evidence="5">
        <name>FAD</name>
        <dbReference type="ChEBI" id="CHEBI:57692"/>
    </cofactor>
</comment>
<dbReference type="RefSeq" id="WP_043351551.1">
    <property type="nucleotide sequence ID" value="NZ_CP015367.1"/>
</dbReference>
<evidence type="ECO:0000313" key="8">
    <source>
        <dbReference type="EMBL" id="SFH35169.1"/>
    </source>
</evidence>
<keyword evidence="5" id="KW-0963">Cytoplasm</keyword>
<evidence type="ECO:0000313" key="7">
    <source>
        <dbReference type="EMBL" id="APT34836.1"/>
    </source>
</evidence>